<dbReference type="Proteomes" id="UP000611640">
    <property type="component" value="Chromosome"/>
</dbReference>
<dbReference type="EMBL" id="AP023355">
    <property type="protein sequence ID" value="BCJ33946.1"/>
    <property type="molecule type" value="Genomic_DNA"/>
</dbReference>
<dbReference type="PANTHER" id="PTHR34071:SF2">
    <property type="entry name" value="FLAVIN-NUCLEOTIDE-BINDING PROTEIN"/>
    <property type="match status" value="1"/>
</dbReference>
<evidence type="ECO:0008006" key="4">
    <source>
        <dbReference type="Google" id="ProtNLM"/>
    </source>
</evidence>
<dbReference type="InterPro" id="IPR012349">
    <property type="entry name" value="Split_barrel_FMN-bd"/>
</dbReference>
<dbReference type="InterPro" id="IPR024747">
    <property type="entry name" value="Pyridox_Oxase-rel"/>
</dbReference>
<organism evidence="2 3">
    <name type="scientific">Actinocatenispora thailandica</name>
    <dbReference type="NCBI Taxonomy" id="227318"/>
    <lineage>
        <taxon>Bacteria</taxon>
        <taxon>Bacillati</taxon>
        <taxon>Actinomycetota</taxon>
        <taxon>Actinomycetes</taxon>
        <taxon>Micromonosporales</taxon>
        <taxon>Micromonosporaceae</taxon>
        <taxon>Actinocatenispora</taxon>
    </lineage>
</organism>
<dbReference type="SUPFAM" id="SSF50475">
    <property type="entry name" value="FMN-binding split barrel"/>
    <property type="match status" value="1"/>
</dbReference>
<dbReference type="Pfam" id="PF12900">
    <property type="entry name" value="Pyridox_ox_2"/>
    <property type="match status" value="1"/>
</dbReference>
<protein>
    <recommendedName>
        <fullName evidence="4">Pyridoxamine 5'-phosphate oxidase family protein</fullName>
    </recommendedName>
</protein>
<dbReference type="AlphaFoldDB" id="A0A7R7DLZ5"/>
<accession>A0A7R7DLZ5</accession>
<feature type="region of interest" description="Disordered" evidence="1">
    <location>
        <begin position="1"/>
        <end position="20"/>
    </location>
</feature>
<evidence type="ECO:0000313" key="2">
    <source>
        <dbReference type="EMBL" id="BCJ33946.1"/>
    </source>
</evidence>
<dbReference type="KEGG" id="atl:Athai_14490"/>
<reference evidence="2 3" key="1">
    <citation type="submission" date="2020-08" db="EMBL/GenBank/DDBJ databases">
        <title>Whole genome shotgun sequence of Actinocatenispora thailandica NBRC 105041.</title>
        <authorList>
            <person name="Komaki H."/>
            <person name="Tamura T."/>
        </authorList>
    </citation>
    <scope>NUCLEOTIDE SEQUENCE [LARGE SCALE GENOMIC DNA]</scope>
    <source>
        <strain evidence="2 3">NBRC 105041</strain>
    </source>
</reference>
<feature type="region of interest" description="Disordered" evidence="1">
    <location>
        <begin position="227"/>
        <end position="247"/>
    </location>
</feature>
<gene>
    <name evidence="2" type="ORF">Athai_14490</name>
</gene>
<dbReference type="Gene3D" id="2.30.110.10">
    <property type="entry name" value="Electron Transport, Fmn-binding Protein, Chain A"/>
    <property type="match status" value="1"/>
</dbReference>
<sequence length="272" mass="29148">MASWTTRCTASASLSPGRRASTSHLASSYSIDLDLNVGQIGGHTGNVITDRIRVRRAADRGRYTRADVEQVLDASLVAHVAFVDSGQPWCIPFLHARVGDVVYLHGSTGSRAMRVLAAGAEACLTVTVLDGLVLARSVFEHSANYRSAVLFGRFAPVSPDRRAVALRAFTERLVPGRWDEVRGPSEKELAKTSILAMAWDEASVKVRTGPPSDGRSPDATDDAWAGVLPFATGFGPPQPAPELPVGLPLPRSVRAVYGPDPDAAKEGRQNRR</sequence>
<evidence type="ECO:0000256" key="1">
    <source>
        <dbReference type="SAM" id="MobiDB-lite"/>
    </source>
</evidence>
<name>A0A7R7DLZ5_9ACTN</name>
<evidence type="ECO:0000313" key="3">
    <source>
        <dbReference type="Proteomes" id="UP000611640"/>
    </source>
</evidence>
<proteinExistence type="predicted"/>
<keyword evidence="3" id="KW-1185">Reference proteome</keyword>
<dbReference type="PANTHER" id="PTHR34071">
    <property type="entry name" value="5-NITROIMIDAZOLE ANTIBIOTICS RESISTANCE PROTEIN, NIMA-FAMILY-RELATED PROTEIN-RELATED"/>
    <property type="match status" value="1"/>
</dbReference>